<gene>
    <name evidence="3" type="ORF">RchiOBHm_Chr4g0409251</name>
</gene>
<dbReference type="PROSITE" id="PS50181">
    <property type="entry name" value="FBOX"/>
    <property type="match status" value="1"/>
</dbReference>
<organism evidence="3 4">
    <name type="scientific">Rosa chinensis</name>
    <name type="common">China rose</name>
    <dbReference type="NCBI Taxonomy" id="74649"/>
    <lineage>
        <taxon>Eukaryota</taxon>
        <taxon>Viridiplantae</taxon>
        <taxon>Streptophyta</taxon>
        <taxon>Embryophyta</taxon>
        <taxon>Tracheophyta</taxon>
        <taxon>Spermatophyta</taxon>
        <taxon>Magnoliopsida</taxon>
        <taxon>eudicotyledons</taxon>
        <taxon>Gunneridae</taxon>
        <taxon>Pentapetalae</taxon>
        <taxon>rosids</taxon>
        <taxon>fabids</taxon>
        <taxon>Rosales</taxon>
        <taxon>Rosaceae</taxon>
        <taxon>Rosoideae</taxon>
        <taxon>Rosoideae incertae sedis</taxon>
        <taxon>Rosa</taxon>
    </lineage>
</organism>
<evidence type="ECO:0000313" key="3">
    <source>
        <dbReference type="EMBL" id="PRQ38029.1"/>
    </source>
</evidence>
<comment type="caution">
    <text evidence="3">The sequence shown here is derived from an EMBL/GenBank/DDBJ whole genome shotgun (WGS) entry which is preliminary data.</text>
</comment>
<evidence type="ECO:0000259" key="2">
    <source>
        <dbReference type="PROSITE" id="PS50181"/>
    </source>
</evidence>
<dbReference type="OrthoDB" id="591557at2759"/>
<dbReference type="InterPro" id="IPR013187">
    <property type="entry name" value="F-box-assoc_dom_typ3"/>
</dbReference>
<feature type="region of interest" description="Disordered" evidence="1">
    <location>
        <begin position="1"/>
        <end position="24"/>
    </location>
</feature>
<dbReference type="AlphaFoldDB" id="A0A2P6QV60"/>
<evidence type="ECO:0000313" key="4">
    <source>
        <dbReference type="Proteomes" id="UP000238479"/>
    </source>
</evidence>
<dbReference type="SMART" id="SM00256">
    <property type="entry name" value="FBOX"/>
    <property type="match status" value="1"/>
</dbReference>
<sequence length="555" mass="62011">MKNTELCHSRRPQKQHEKEDDDDQKPYLVQLPDHIIADISCKIPIKTLMKCRHVCKSLRSLFADPQFTEELFSRTRPCHLVSSLNSDRYFLVDFNERRPNGVAALDLSIDSATPSSAIMVGSCKGLVCLYKMYCPYGFYICNPMTGESSSLPPPIREVDSSFLYWPLSLEEELTPVESTPTRHSEEILEPSFCGFGLGYSTINGVYKIVLIAYSRKMRMGIRPPGEIAYGPREVMVLTVDSGGWRHVGEFDMNNFDHVHGVYIHDCLHWTGLPVKGPRLIYAFDVGSECFRELPVPRWTSWESQMTRFNLGILNDCLSITVCWRASIHVWVMKHYGVEDSWTKELDSSVEYGPSSFGGYAQILSVSPEWQVLLWQGRLQAHTAVSEGFVGVQVDGIPSSVDKAYPHVPSFISLKDVIRCQNPEGQGNVQTTAVDHGNAKEDKQNLQSNAHGLNQGNVQSVTVPVDQQQQGQLNVQSNAADHGNAEADKGNVQSNADQLDQGNLQSIALTITQERQENRAPKKAKTTHEVQPMQASASQPFYASPPKPTQPSVVQL</sequence>
<dbReference type="Pfam" id="PF08268">
    <property type="entry name" value="FBA_3"/>
    <property type="match status" value="1"/>
</dbReference>
<feature type="region of interest" description="Disordered" evidence="1">
    <location>
        <begin position="512"/>
        <end position="555"/>
    </location>
</feature>
<proteinExistence type="predicted"/>
<evidence type="ECO:0000256" key="1">
    <source>
        <dbReference type="SAM" id="MobiDB-lite"/>
    </source>
</evidence>
<dbReference type="InterPro" id="IPR036047">
    <property type="entry name" value="F-box-like_dom_sf"/>
</dbReference>
<dbReference type="Gramene" id="PRQ38029">
    <property type="protein sequence ID" value="PRQ38029"/>
    <property type="gene ID" value="RchiOBHm_Chr4g0409251"/>
</dbReference>
<dbReference type="Proteomes" id="UP000238479">
    <property type="component" value="Chromosome 4"/>
</dbReference>
<dbReference type="InterPro" id="IPR001810">
    <property type="entry name" value="F-box_dom"/>
</dbReference>
<accession>A0A2P6QV60</accession>
<dbReference type="InterPro" id="IPR050796">
    <property type="entry name" value="SCF_F-box_component"/>
</dbReference>
<name>A0A2P6QV60_ROSCH</name>
<dbReference type="EMBL" id="PDCK01000042">
    <property type="protein sequence ID" value="PRQ38029.1"/>
    <property type="molecule type" value="Genomic_DNA"/>
</dbReference>
<dbReference type="Pfam" id="PF00646">
    <property type="entry name" value="F-box"/>
    <property type="match status" value="1"/>
</dbReference>
<dbReference type="PANTHER" id="PTHR31672">
    <property type="entry name" value="BNACNNG10540D PROTEIN"/>
    <property type="match status" value="1"/>
</dbReference>
<reference evidence="3 4" key="1">
    <citation type="journal article" date="2018" name="Nat. Genet.">
        <title>The Rosa genome provides new insights in the design of modern roses.</title>
        <authorList>
            <person name="Bendahmane M."/>
        </authorList>
    </citation>
    <scope>NUCLEOTIDE SEQUENCE [LARGE SCALE GENOMIC DNA]</scope>
    <source>
        <strain evidence="4">cv. Old Blush</strain>
    </source>
</reference>
<feature type="domain" description="F-box" evidence="2">
    <location>
        <begin position="25"/>
        <end position="75"/>
    </location>
</feature>
<dbReference type="InterPro" id="IPR017451">
    <property type="entry name" value="F-box-assoc_interact_dom"/>
</dbReference>
<dbReference type="SUPFAM" id="SSF81383">
    <property type="entry name" value="F-box domain"/>
    <property type="match status" value="1"/>
</dbReference>
<keyword evidence="4" id="KW-1185">Reference proteome</keyword>
<dbReference type="Gene3D" id="1.20.1280.50">
    <property type="match status" value="1"/>
</dbReference>
<feature type="region of interest" description="Disordered" evidence="1">
    <location>
        <begin position="472"/>
        <end position="495"/>
    </location>
</feature>
<dbReference type="NCBIfam" id="TIGR01640">
    <property type="entry name" value="F_box_assoc_1"/>
    <property type="match status" value="1"/>
</dbReference>
<dbReference type="PANTHER" id="PTHR31672:SF13">
    <property type="entry name" value="F-BOX PROTEIN CPR30-LIKE"/>
    <property type="match status" value="1"/>
</dbReference>
<protein>
    <submittedName>
        <fullName evidence="3">Putative F-box domain, leucine-rich repeat domain, L domain-containing protein</fullName>
    </submittedName>
</protein>
<feature type="compositionally biased region" description="Basic and acidic residues" evidence="1">
    <location>
        <begin position="1"/>
        <end position="18"/>
    </location>
</feature>